<dbReference type="Proteomes" id="UP000198914">
    <property type="component" value="Unassembled WGS sequence"/>
</dbReference>
<dbReference type="SUPFAM" id="SSF46934">
    <property type="entry name" value="UBA-like"/>
    <property type="match status" value="1"/>
</dbReference>
<accession>A0A1H3T7Y1</accession>
<dbReference type="Gene3D" id="1.10.8.10">
    <property type="entry name" value="DNA helicase RuvA subunit, C-terminal domain"/>
    <property type="match status" value="1"/>
</dbReference>
<evidence type="ECO:0000256" key="2">
    <source>
        <dbReference type="ARBA" id="ARBA00016956"/>
    </source>
</evidence>
<dbReference type="GO" id="GO:0005737">
    <property type="term" value="C:cytoplasm"/>
    <property type="evidence" value="ECO:0007669"/>
    <property type="project" value="UniProtKB-SubCell"/>
</dbReference>
<dbReference type="InterPro" id="IPR014039">
    <property type="entry name" value="Transl_elong_EFTs/EF1B_dimer"/>
</dbReference>
<dbReference type="InterPro" id="IPR001816">
    <property type="entry name" value="Transl_elong_EFTs/EF1B"/>
</dbReference>
<dbReference type="EMBL" id="FNPX01000015">
    <property type="protein sequence ID" value="SDZ46047.1"/>
    <property type="molecule type" value="Genomic_DNA"/>
</dbReference>
<protein>
    <recommendedName>
        <fullName evidence="2 6">Elongation factor Ts</fullName>
        <shortName evidence="6">EF-Ts</shortName>
    </recommendedName>
</protein>
<keyword evidence="5 6" id="KW-0648">Protein biosynthesis</keyword>
<dbReference type="InterPro" id="IPR018101">
    <property type="entry name" value="Transl_elong_Ts_CS"/>
</dbReference>
<dbReference type="PROSITE" id="PS01127">
    <property type="entry name" value="EF_TS_2"/>
    <property type="match status" value="1"/>
</dbReference>
<dbReference type="InterPro" id="IPR036402">
    <property type="entry name" value="EF-Ts_dimer_sf"/>
</dbReference>
<dbReference type="Pfam" id="PF00889">
    <property type="entry name" value="EF_TS"/>
    <property type="match status" value="1"/>
</dbReference>
<gene>
    <name evidence="6" type="primary">tsf</name>
    <name evidence="10" type="ORF">SAMN05444004_11559</name>
</gene>
<dbReference type="InterPro" id="IPR009060">
    <property type="entry name" value="UBA-like_sf"/>
</dbReference>
<dbReference type="PROSITE" id="PS01126">
    <property type="entry name" value="EF_TS_1"/>
    <property type="match status" value="1"/>
</dbReference>
<dbReference type="PANTHER" id="PTHR11741">
    <property type="entry name" value="ELONGATION FACTOR TS"/>
    <property type="match status" value="1"/>
</dbReference>
<evidence type="ECO:0000256" key="1">
    <source>
        <dbReference type="ARBA" id="ARBA00005532"/>
    </source>
</evidence>
<feature type="region of interest" description="Involved in Mg(2+) ion dislocation from EF-Tu" evidence="6">
    <location>
        <begin position="102"/>
        <end position="105"/>
    </location>
</feature>
<evidence type="ECO:0000256" key="8">
    <source>
        <dbReference type="RuleBase" id="RU000643"/>
    </source>
</evidence>
<keyword evidence="4 6" id="KW-0251">Elongation factor</keyword>
<dbReference type="STRING" id="1244108.SAMN05444004_11559"/>
<organism evidence="10 11">
    <name type="scientific">Jannaschia faecimaris</name>
    <dbReference type="NCBI Taxonomy" id="1244108"/>
    <lineage>
        <taxon>Bacteria</taxon>
        <taxon>Pseudomonadati</taxon>
        <taxon>Pseudomonadota</taxon>
        <taxon>Alphaproteobacteria</taxon>
        <taxon>Rhodobacterales</taxon>
        <taxon>Roseobacteraceae</taxon>
        <taxon>Jannaschia</taxon>
    </lineage>
</organism>
<comment type="function">
    <text evidence="6 7">Associates with the EF-Tu.GDP complex and induces the exchange of GDP to GTP. It remains bound to the aminoacyl-tRNA.EF-Tu.GTP complex up to the GTP hydrolysis stage on the ribosome.</text>
</comment>
<comment type="subcellular location">
    <subcellularLocation>
        <location evidence="6 8">Cytoplasm</location>
    </subcellularLocation>
</comment>
<evidence type="ECO:0000313" key="11">
    <source>
        <dbReference type="Proteomes" id="UP000198914"/>
    </source>
</evidence>
<dbReference type="FunFam" id="1.10.8.10:FF:000001">
    <property type="entry name" value="Elongation factor Ts"/>
    <property type="match status" value="1"/>
</dbReference>
<feature type="domain" description="Translation elongation factor EFTs/EF1B dimerisation" evidence="9">
    <location>
        <begin position="93"/>
        <end position="295"/>
    </location>
</feature>
<dbReference type="Gene3D" id="3.30.479.20">
    <property type="entry name" value="Elongation factor Ts, dimerisation domain"/>
    <property type="match status" value="2"/>
</dbReference>
<name>A0A1H3T7Y1_9RHOB</name>
<evidence type="ECO:0000256" key="7">
    <source>
        <dbReference type="RuleBase" id="RU000642"/>
    </source>
</evidence>
<dbReference type="GO" id="GO:0003746">
    <property type="term" value="F:translation elongation factor activity"/>
    <property type="evidence" value="ECO:0007669"/>
    <property type="project" value="UniProtKB-UniRule"/>
</dbReference>
<comment type="similarity">
    <text evidence="1 6 7">Belongs to the EF-Ts family.</text>
</comment>
<dbReference type="HAMAP" id="MF_00050">
    <property type="entry name" value="EF_Ts"/>
    <property type="match status" value="1"/>
</dbReference>
<evidence type="ECO:0000256" key="4">
    <source>
        <dbReference type="ARBA" id="ARBA00022768"/>
    </source>
</evidence>
<dbReference type="NCBIfam" id="TIGR00116">
    <property type="entry name" value="tsf"/>
    <property type="match status" value="1"/>
</dbReference>
<dbReference type="FunFam" id="1.10.286.20:FF:000001">
    <property type="entry name" value="Elongation factor Ts"/>
    <property type="match status" value="1"/>
</dbReference>
<evidence type="ECO:0000256" key="3">
    <source>
        <dbReference type="ARBA" id="ARBA00022490"/>
    </source>
</evidence>
<dbReference type="PANTHER" id="PTHR11741:SF0">
    <property type="entry name" value="ELONGATION FACTOR TS, MITOCHONDRIAL"/>
    <property type="match status" value="1"/>
</dbReference>
<keyword evidence="3 6" id="KW-0963">Cytoplasm</keyword>
<reference evidence="11" key="1">
    <citation type="submission" date="2016-10" db="EMBL/GenBank/DDBJ databases">
        <authorList>
            <person name="Varghese N."/>
            <person name="Submissions S."/>
        </authorList>
    </citation>
    <scope>NUCLEOTIDE SEQUENCE [LARGE SCALE GENOMIC DNA]</scope>
    <source>
        <strain evidence="11">DSM 100420</strain>
    </source>
</reference>
<dbReference type="SUPFAM" id="SSF54713">
    <property type="entry name" value="Elongation factor Ts (EF-Ts), dimerisation domain"/>
    <property type="match status" value="2"/>
</dbReference>
<evidence type="ECO:0000256" key="5">
    <source>
        <dbReference type="ARBA" id="ARBA00022917"/>
    </source>
</evidence>
<dbReference type="CDD" id="cd14275">
    <property type="entry name" value="UBA_EF-Ts"/>
    <property type="match status" value="1"/>
</dbReference>
<sequence>MDRFPGAVIMIAPDPISIQGDMIMAITASMVKELRDTTGAGMMDAKKALTENDGDMEAAVDWLRTKGLAKAAKKSGRTAAEGLVAVAVEGGTAVAVEVNSETDFVAKNSDFQSMVASFADAALKADDVEALKASKINGKAVSEILTDKIATIGENMSVRRMAKLSGASVVSYVHNAAAPGMGKIGVLVALSGENDAFGKQIAMHVAATSPAALNEAELDSSVIDKERQVQIDIARESGKPEQVIEKMIEGRMKKYMAEVTLVNQQFVVNPDLTVAQAAAEAGVDVMGYVRLEVGEGIEVVKEDFAAEVAAVGKG</sequence>
<evidence type="ECO:0000259" key="9">
    <source>
        <dbReference type="Pfam" id="PF00889"/>
    </source>
</evidence>
<evidence type="ECO:0000256" key="6">
    <source>
        <dbReference type="HAMAP-Rule" id="MF_00050"/>
    </source>
</evidence>
<dbReference type="Gene3D" id="1.10.286.20">
    <property type="match status" value="1"/>
</dbReference>
<proteinExistence type="inferred from homology"/>
<dbReference type="AlphaFoldDB" id="A0A1H3T7Y1"/>
<keyword evidence="11" id="KW-1185">Reference proteome</keyword>
<evidence type="ECO:0000313" key="10">
    <source>
        <dbReference type="EMBL" id="SDZ46047.1"/>
    </source>
</evidence>